<evidence type="ECO:0000313" key="8">
    <source>
        <dbReference type="EMBL" id="RKP13841.1"/>
    </source>
</evidence>
<evidence type="ECO:0000256" key="6">
    <source>
        <dbReference type="ARBA" id="ARBA00048612"/>
    </source>
</evidence>
<comment type="function">
    <text evidence="7">Arginine methyltransferase involved in the assembly or stability of mitochondrial NADH:ubiquinone oxidoreductase complex (complex I).</text>
</comment>
<name>A0A4P9Y6I1_9FUNG</name>
<keyword evidence="9" id="KW-1185">Reference proteome</keyword>
<evidence type="ECO:0000256" key="4">
    <source>
        <dbReference type="ARBA" id="ARBA00022679"/>
    </source>
</evidence>
<keyword evidence="4 7" id="KW-0808">Transferase</keyword>
<dbReference type="EMBL" id="KZ987934">
    <property type="protein sequence ID" value="RKP13841.1"/>
    <property type="molecule type" value="Genomic_DNA"/>
</dbReference>
<evidence type="ECO:0000256" key="5">
    <source>
        <dbReference type="ARBA" id="ARBA00023128"/>
    </source>
</evidence>
<sequence length="384" mass="42935">FSGPISLARYMQEALVHPQHGYYVAEGEEAFGTKGDFVTSPDISQMFGELLGIWMVTQWEAQGRPGKICLMELGPGRASLLQDILRTIKQFPPIADSLHEIHLLEASSKMREAQVQRLCVPEDIEKDQDGKLVGATLLSTYSSHPVRVRWFDRMEDLTTAHTADTIAPSSKPWPILFAHEFFDALPTHRFRNTDKGWREIMVDIDLSPTSHRHFRMVLAAKETPASIGVFSHQGMAEKFSRIPQGHEVEVSLEARKVAEQVGQVVQADGAAMIIDYGKDHPQAETLRGIRDHQFVDILMDPGKADLSVDVDFSLLRDAIHSHANTHGPISQRHLLHSLGIQTRLSMLLRSNPSTRHKDMIAGYKRLTEHGAMGQIYQALSVTGT</sequence>
<dbReference type="AlphaFoldDB" id="A0A4P9Y6I1"/>
<comment type="similarity">
    <text evidence="2 7">Belongs to the NDUFAF7 family.</text>
</comment>
<dbReference type="PANTHER" id="PTHR12049">
    <property type="entry name" value="PROTEIN ARGININE METHYLTRANSFERASE NDUFAF7, MITOCHONDRIAL"/>
    <property type="match status" value="1"/>
</dbReference>
<dbReference type="GO" id="GO:0032981">
    <property type="term" value="P:mitochondrial respiratory chain complex I assembly"/>
    <property type="evidence" value="ECO:0007669"/>
    <property type="project" value="TreeGrafter"/>
</dbReference>
<keyword evidence="3 7" id="KW-0489">Methyltransferase</keyword>
<proteinExistence type="inferred from homology"/>
<feature type="non-terminal residue" evidence="8">
    <location>
        <position position="384"/>
    </location>
</feature>
<dbReference type="InterPro" id="IPR038375">
    <property type="entry name" value="NDUFAF7_sf"/>
</dbReference>
<comment type="subcellular location">
    <subcellularLocation>
        <location evidence="1 7">Mitochondrion</location>
    </subcellularLocation>
</comment>
<evidence type="ECO:0000256" key="3">
    <source>
        <dbReference type="ARBA" id="ARBA00022603"/>
    </source>
</evidence>
<dbReference type="GO" id="GO:0032259">
    <property type="term" value="P:methylation"/>
    <property type="evidence" value="ECO:0007669"/>
    <property type="project" value="UniProtKB-KW"/>
</dbReference>
<reference evidence="9" key="1">
    <citation type="journal article" date="2018" name="Nat. Microbiol.">
        <title>Leveraging single-cell genomics to expand the fungal tree of life.</title>
        <authorList>
            <person name="Ahrendt S.R."/>
            <person name="Quandt C.A."/>
            <person name="Ciobanu D."/>
            <person name="Clum A."/>
            <person name="Salamov A."/>
            <person name="Andreopoulos B."/>
            <person name="Cheng J.F."/>
            <person name="Woyke T."/>
            <person name="Pelin A."/>
            <person name="Henrissat B."/>
            <person name="Reynolds N.K."/>
            <person name="Benny G.L."/>
            <person name="Smith M.E."/>
            <person name="James T.Y."/>
            <person name="Grigoriev I.V."/>
        </authorList>
    </citation>
    <scope>NUCLEOTIDE SEQUENCE [LARGE SCALE GENOMIC DNA]</scope>
</reference>
<dbReference type="PANTHER" id="PTHR12049:SF7">
    <property type="entry name" value="PROTEIN ARGININE METHYLTRANSFERASE NDUFAF7, MITOCHONDRIAL"/>
    <property type="match status" value="1"/>
</dbReference>
<dbReference type="Pfam" id="PF02636">
    <property type="entry name" value="Methyltransf_28"/>
    <property type="match status" value="1"/>
</dbReference>
<evidence type="ECO:0000256" key="2">
    <source>
        <dbReference type="ARBA" id="ARBA00005891"/>
    </source>
</evidence>
<gene>
    <name evidence="8" type="ORF">BJ684DRAFT_6884</name>
</gene>
<organism evidence="8 9">
    <name type="scientific">Piptocephalis cylindrospora</name>
    <dbReference type="NCBI Taxonomy" id="1907219"/>
    <lineage>
        <taxon>Eukaryota</taxon>
        <taxon>Fungi</taxon>
        <taxon>Fungi incertae sedis</taxon>
        <taxon>Zoopagomycota</taxon>
        <taxon>Zoopagomycotina</taxon>
        <taxon>Zoopagomycetes</taxon>
        <taxon>Zoopagales</taxon>
        <taxon>Piptocephalidaceae</taxon>
        <taxon>Piptocephalis</taxon>
    </lineage>
</organism>
<protein>
    <recommendedName>
        <fullName evidence="7">Protein arginine methyltransferase NDUFAF7</fullName>
        <ecNumber evidence="7">2.1.1.320</ecNumber>
    </recommendedName>
</protein>
<dbReference type="Gene3D" id="3.40.50.12710">
    <property type="match status" value="1"/>
</dbReference>
<dbReference type="GO" id="GO:0005739">
    <property type="term" value="C:mitochondrion"/>
    <property type="evidence" value="ECO:0007669"/>
    <property type="project" value="UniProtKB-SubCell"/>
</dbReference>
<dbReference type="SUPFAM" id="SSF53335">
    <property type="entry name" value="S-adenosyl-L-methionine-dependent methyltransferases"/>
    <property type="match status" value="1"/>
</dbReference>
<dbReference type="InterPro" id="IPR029063">
    <property type="entry name" value="SAM-dependent_MTases_sf"/>
</dbReference>
<evidence type="ECO:0000313" key="9">
    <source>
        <dbReference type="Proteomes" id="UP000267251"/>
    </source>
</evidence>
<dbReference type="Proteomes" id="UP000267251">
    <property type="component" value="Unassembled WGS sequence"/>
</dbReference>
<dbReference type="EC" id="2.1.1.320" evidence="7"/>
<evidence type="ECO:0000256" key="7">
    <source>
        <dbReference type="RuleBase" id="RU364114"/>
    </source>
</evidence>
<keyword evidence="5 7" id="KW-0496">Mitochondrion</keyword>
<accession>A0A4P9Y6I1</accession>
<comment type="catalytic activity">
    <reaction evidence="6 7">
        <text>L-arginyl-[protein] + 2 S-adenosyl-L-methionine = N(omega),N(omega)'-dimethyl-L-arginyl-[protein] + 2 S-adenosyl-L-homocysteine + 2 H(+)</text>
        <dbReference type="Rhea" id="RHEA:48108"/>
        <dbReference type="Rhea" id="RHEA-COMP:10532"/>
        <dbReference type="Rhea" id="RHEA-COMP:11992"/>
        <dbReference type="ChEBI" id="CHEBI:15378"/>
        <dbReference type="ChEBI" id="CHEBI:29965"/>
        <dbReference type="ChEBI" id="CHEBI:57856"/>
        <dbReference type="ChEBI" id="CHEBI:59789"/>
        <dbReference type="ChEBI" id="CHEBI:88221"/>
        <dbReference type="EC" id="2.1.1.320"/>
    </reaction>
</comment>
<dbReference type="InterPro" id="IPR003788">
    <property type="entry name" value="NDUFAF7"/>
</dbReference>
<dbReference type="GO" id="GO:0035243">
    <property type="term" value="F:protein-arginine omega-N symmetric methyltransferase activity"/>
    <property type="evidence" value="ECO:0007669"/>
    <property type="project" value="UniProtKB-EC"/>
</dbReference>
<dbReference type="OrthoDB" id="5595109at2759"/>
<evidence type="ECO:0000256" key="1">
    <source>
        <dbReference type="ARBA" id="ARBA00004173"/>
    </source>
</evidence>
<feature type="non-terminal residue" evidence="8">
    <location>
        <position position="1"/>
    </location>
</feature>